<feature type="signal peptide" evidence="1">
    <location>
        <begin position="1"/>
        <end position="20"/>
    </location>
</feature>
<protein>
    <submittedName>
        <fullName evidence="3">SGNH hydrolase-type esterase domain-containing protein</fullName>
    </submittedName>
</protein>
<dbReference type="PANTHER" id="PTHR30383:SF2">
    <property type="entry name" value="CELLULOSE-BINDING PROTEIN"/>
    <property type="match status" value="1"/>
</dbReference>
<dbReference type="PANTHER" id="PTHR30383">
    <property type="entry name" value="THIOESTERASE 1/PROTEASE 1/LYSOPHOSPHOLIPASE L1"/>
    <property type="match status" value="1"/>
</dbReference>
<dbReference type="OrthoDB" id="2119228at2759"/>
<name>A0A7C8IHZ4_9PLEO</name>
<feature type="domain" description="SGNH hydrolase-type esterase" evidence="2">
    <location>
        <begin position="35"/>
        <end position="216"/>
    </location>
</feature>
<evidence type="ECO:0000259" key="2">
    <source>
        <dbReference type="Pfam" id="PF13472"/>
    </source>
</evidence>
<comment type="caution">
    <text evidence="3">The sequence shown here is derived from an EMBL/GenBank/DDBJ whole genome shotgun (WGS) entry which is preliminary data.</text>
</comment>
<keyword evidence="3" id="KW-0378">Hydrolase</keyword>
<dbReference type="AlphaFoldDB" id="A0A7C8IHZ4"/>
<reference evidence="3 4" key="1">
    <citation type="submission" date="2020-01" db="EMBL/GenBank/DDBJ databases">
        <authorList>
            <consortium name="DOE Joint Genome Institute"/>
            <person name="Haridas S."/>
            <person name="Albert R."/>
            <person name="Binder M."/>
            <person name="Bloem J."/>
            <person name="Labutti K."/>
            <person name="Salamov A."/>
            <person name="Andreopoulos B."/>
            <person name="Baker S.E."/>
            <person name="Barry K."/>
            <person name="Bills G."/>
            <person name="Bluhm B.H."/>
            <person name="Cannon C."/>
            <person name="Castanera R."/>
            <person name="Culley D.E."/>
            <person name="Daum C."/>
            <person name="Ezra D."/>
            <person name="Gonzalez J.B."/>
            <person name="Henrissat B."/>
            <person name="Kuo A."/>
            <person name="Liang C."/>
            <person name="Lipzen A."/>
            <person name="Lutzoni F."/>
            <person name="Magnuson J."/>
            <person name="Mondo S."/>
            <person name="Nolan M."/>
            <person name="Ohm R."/>
            <person name="Pangilinan J."/>
            <person name="Park H.-J.H."/>
            <person name="Ramirez L."/>
            <person name="Alfaro M."/>
            <person name="Sun H."/>
            <person name="Tritt A."/>
            <person name="Yoshinaga Y."/>
            <person name="Zwiers L.-H.L."/>
            <person name="Turgeon B.G."/>
            <person name="Goodwin S.B."/>
            <person name="Spatafora J.W."/>
            <person name="Crous P.W."/>
            <person name="Grigoriev I.V."/>
        </authorList>
    </citation>
    <scope>NUCLEOTIDE SEQUENCE [LARGE SCALE GENOMIC DNA]</scope>
    <source>
        <strain evidence="3 4">CBS 611.86</strain>
    </source>
</reference>
<evidence type="ECO:0000313" key="4">
    <source>
        <dbReference type="Proteomes" id="UP000481861"/>
    </source>
</evidence>
<accession>A0A7C8IHZ4</accession>
<feature type="chain" id="PRO_5028893620" evidence="1">
    <location>
        <begin position="21"/>
        <end position="236"/>
    </location>
</feature>
<dbReference type="SUPFAM" id="SSF52266">
    <property type="entry name" value="SGNH hydrolase"/>
    <property type="match status" value="1"/>
</dbReference>
<dbReference type="Gene3D" id="3.40.50.1110">
    <property type="entry name" value="SGNH hydrolase"/>
    <property type="match status" value="1"/>
</dbReference>
<proteinExistence type="predicted"/>
<dbReference type="Proteomes" id="UP000481861">
    <property type="component" value="Unassembled WGS sequence"/>
</dbReference>
<evidence type="ECO:0000256" key="1">
    <source>
        <dbReference type="SAM" id="SignalP"/>
    </source>
</evidence>
<dbReference type="Pfam" id="PF13472">
    <property type="entry name" value="Lipase_GDSL_2"/>
    <property type="match status" value="1"/>
</dbReference>
<evidence type="ECO:0000313" key="3">
    <source>
        <dbReference type="EMBL" id="KAF2873387.1"/>
    </source>
</evidence>
<dbReference type="InterPro" id="IPR013830">
    <property type="entry name" value="SGNH_hydro"/>
</dbReference>
<organism evidence="3 4">
    <name type="scientific">Massariosphaeria phaeospora</name>
    <dbReference type="NCBI Taxonomy" id="100035"/>
    <lineage>
        <taxon>Eukaryota</taxon>
        <taxon>Fungi</taxon>
        <taxon>Dikarya</taxon>
        <taxon>Ascomycota</taxon>
        <taxon>Pezizomycotina</taxon>
        <taxon>Dothideomycetes</taxon>
        <taxon>Pleosporomycetidae</taxon>
        <taxon>Pleosporales</taxon>
        <taxon>Pleosporales incertae sedis</taxon>
        <taxon>Massariosphaeria</taxon>
    </lineage>
</organism>
<keyword evidence="1" id="KW-0732">Signal</keyword>
<dbReference type="GO" id="GO:0004622">
    <property type="term" value="F:phosphatidylcholine lysophospholipase activity"/>
    <property type="evidence" value="ECO:0007669"/>
    <property type="project" value="TreeGrafter"/>
</dbReference>
<dbReference type="EMBL" id="JAADJZ010000007">
    <property type="protein sequence ID" value="KAF2873387.1"/>
    <property type="molecule type" value="Genomic_DNA"/>
</dbReference>
<dbReference type="CDD" id="cd01833">
    <property type="entry name" value="XynB_like"/>
    <property type="match status" value="1"/>
</dbReference>
<gene>
    <name evidence="3" type="ORF">BDV95DRAFT_489441</name>
</gene>
<dbReference type="InterPro" id="IPR036514">
    <property type="entry name" value="SGNH_hydro_sf"/>
</dbReference>
<keyword evidence="4" id="KW-1185">Reference proteome</keyword>
<sequence length="236" mass="25677">MKLTSITFAGLVGLVSHAAAQALSAPPATVRVMPFGASIMSGCWRANLYRKLFDNNVSNFDFVGGETGGECGWPYDKEHEGHPGYLAVEVAQNKNLVGWLQKSTPDVILMHIGTNDILIGKKKTDEIIKGYGTLIDQMRAAKPSMRIIISQLLPIDTNKFGAEVQAGIVDLNKAIAKWGPIYSTVESPIAIVDNFTGFNVTIDTSDGEHPNEWGNQKFANKFFAPTADAIRRVSHT</sequence>
<dbReference type="InterPro" id="IPR051532">
    <property type="entry name" value="Ester_Hydrolysis_Enzymes"/>
</dbReference>